<dbReference type="InterPro" id="IPR003010">
    <property type="entry name" value="C-N_Hydrolase"/>
</dbReference>
<gene>
    <name evidence="3" type="ORF">SAMN02745119_00202</name>
</gene>
<dbReference type="InterPro" id="IPR001110">
    <property type="entry name" value="UPF0012_CS"/>
</dbReference>
<evidence type="ECO:0000259" key="2">
    <source>
        <dbReference type="PROSITE" id="PS50263"/>
    </source>
</evidence>
<dbReference type="EMBL" id="FUWR01000001">
    <property type="protein sequence ID" value="SJZ35552.1"/>
    <property type="molecule type" value="Genomic_DNA"/>
</dbReference>
<dbReference type="STRING" id="115783.SAMN02745119_00202"/>
<sequence length="262" mass="29054">MPEPQTITAAAIQFNVTQGDLDANLSYVRAALQRVTEQGANLAVLPEMWSTGFAYKTLNELAQRTEGVVAELCELSAQHKLVIVGSQPEPADDGRVYNTIHVVDNGQVVARYRKLHLFSLLGEDKAFKGGDSWCLAETSIGKVGVIICYDLRFPELSRRLALEGARVICVPAQWPKPRQEHWRTLLRARAIENQLYVVSCNACGQIGKLDFFGMSMVIDPKGEVLADGGEAVCEISATLDWQAMDAWRAQIPCFSDRRPELY</sequence>
<keyword evidence="4" id="KW-1185">Reference proteome</keyword>
<dbReference type="CDD" id="cd07583">
    <property type="entry name" value="nitrilase_5"/>
    <property type="match status" value="1"/>
</dbReference>
<dbReference type="OrthoDB" id="9795543at2"/>
<dbReference type="PROSITE" id="PS50263">
    <property type="entry name" value="CN_HYDROLASE"/>
    <property type="match status" value="1"/>
</dbReference>
<dbReference type="InterPro" id="IPR036526">
    <property type="entry name" value="C-N_Hydrolase_sf"/>
</dbReference>
<comment type="similarity">
    <text evidence="1">Belongs to the carbon-nitrogen hydrolase superfamily. NIT1/NIT2 family.</text>
</comment>
<dbReference type="PANTHER" id="PTHR23088">
    <property type="entry name" value="NITRILASE-RELATED"/>
    <property type="match status" value="1"/>
</dbReference>
<dbReference type="PANTHER" id="PTHR23088:SF27">
    <property type="entry name" value="DEAMINATED GLUTATHIONE AMIDASE"/>
    <property type="match status" value="1"/>
</dbReference>
<evidence type="ECO:0000256" key="1">
    <source>
        <dbReference type="ARBA" id="ARBA00010613"/>
    </source>
</evidence>
<keyword evidence="3" id="KW-0378">Hydrolase</keyword>
<dbReference type="Gene3D" id="3.60.110.10">
    <property type="entry name" value="Carbon-nitrogen hydrolase"/>
    <property type="match status" value="1"/>
</dbReference>
<dbReference type="RefSeq" id="WP_078788519.1">
    <property type="nucleotide sequence ID" value="NZ_FUWR01000001.1"/>
</dbReference>
<dbReference type="SUPFAM" id="SSF56317">
    <property type="entry name" value="Carbon-nitrogen hydrolase"/>
    <property type="match status" value="1"/>
</dbReference>
<proteinExistence type="inferred from homology"/>
<protein>
    <submittedName>
        <fullName evidence="3">Carbon-nitrogen hydrolase</fullName>
    </submittedName>
</protein>
<feature type="domain" description="CN hydrolase" evidence="2">
    <location>
        <begin position="7"/>
        <end position="241"/>
    </location>
</feature>
<organism evidence="3 4">
    <name type="scientific">Trichlorobacter thiogenes</name>
    <dbReference type="NCBI Taxonomy" id="115783"/>
    <lineage>
        <taxon>Bacteria</taxon>
        <taxon>Pseudomonadati</taxon>
        <taxon>Thermodesulfobacteriota</taxon>
        <taxon>Desulfuromonadia</taxon>
        <taxon>Geobacterales</taxon>
        <taxon>Geobacteraceae</taxon>
        <taxon>Trichlorobacter</taxon>
    </lineage>
</organism>
<dbReference type="Proteomes" id="UP000190102">
    <property type="component" value="Unassembled WGS sequence"/>
</dbReference>
<evidence type="ECO:0000313" key="4">
    <source>
        <dbReference type="Proteomes" id="UP000190102"/>
    </source>
</evidence>
<dbReference type="AlphaFoldDB" id="A0A1T4JZ76"/>
<accession>A0A1T4JZ76</accession>
<dbReference type="GO" id="GO:0016787">
    <property type="term" value="F:hydrolase activity"/>
    <property type="evidence" value="ECO:0007669"/>
    <property type="project" value="UniProtKB-KW"/>
</dbReference>
<evidence type="ECO:0000313" key="3">
    <source>
        <dbReference type="EMBL" id="SJZ35552.1"/>
    </source>
</evidence>
<reference evidence="4" key="1">
    <citation type="submission" date="2017-02" db="EMBL/GenBank/DDBJ databases">
        <authorList>
            <person name="Varghese N."/>
            <person name="Submissions S."/>
        </authorList>
    </citation>
    <scope>NUCLEOTIDE SEQUENCE [LARGE SCALE GENOMIC DNA]</scope>
    <source>
        <strain evidence="4">ATCC BAA-34</strain>
    </source>
</reference>
<name>A0A1T4JZ76_9BACT</name>
<dbReference type="Pfam" id="PF00795">
    <property type="entry name" value="CN_hydrolase"/>
    <property type="match status" value="1"/>
</dbReference>
<dbReference type="PROSITE" id="PS01227">
    <property type="entry name" value="UPF0012"/>
    <property type="match status" value="1"/>
</dbReference>